<keyword evidence="1" id="KW-0472">Membrane</keyword>
<dbReference type="EMBL" id="LAZR01000458">
    <property type="protein sequence ID" value="KKN68106.1"/>
    <property type="molecule type" value="Genomic_DNA"/>
</dbReference>
<evidence type="ECO:0000313" key="2">
    <source>
        <dbReference type="EMBL" id="KKN68106.1"/>
    </source>
</evidence>
<dbReference type="AlphaFoldDB" id="A0A0F9V3K4"/>
<comment type="caution">
    <text evidence="2">The sequence shown here is derived from an EMBL/GenBank/DDBJ whole genome shotgun (WGS) entry which is preliminary data.</text>
</comment>
<feature type="transmembrane region" description="Helical" evidence="1">
    <location>
        <begin position="25"/>
        <end position="48"/>
    </location>
</feature>
<evidence type="ECO:0000256" key="1">
    <source>
        <dbReference type="SAM" id="Phobius"/>
    </source>
</evidence>
<proteinExistence type="predicted"/>
<protein>
    <recommendedName>
        <fullName evidence="3">Type II secretion system protein N</fullName>
    </recommendedName>
</protein>
<evidence type="ECO:0008006" key="3">
    <source>
        <dbReference type="Google" id="ProtNLM"/>
    </source>
</evidence>
<reference evidence="2" key="1">
    <citation type="journal article" date="2015" name="Nature">
        <title>Complex archaea that bridge the gap between prokaryotes and eukaryotes.</title>
        <authorList>
            <person name="Spang A."/>
            <person name="Saw J.H."/>
            <person name="Jorgensen S.L."/>
            <person name="Zaremba-Niedzwiedzka K."/>
            <person name="Martijn J."/>
            <person name="Lind A.E."/>
            <person name="van Eijk R."/>
            <person name="Schleper C."/>
            <person name="Guy L."/>
            <person name="Ettema T.J."/>
        </authorList>
    </citation>
    <scope>NUCLEOTIDE SEQUENCE</scope>
</reference>
<organism evidence="2">
    <name type="scientific">marine sediment metagenome</name>
    <dbReference type="NCBI Taxonomy" id="412755"/>
    <lineage>
        <taxon>unclassified sequences</taxon>
        <taxon>metagenomes</taxon>
        <taxon>ecological metagenomes</taxon>
    </lineage>
</organism>
<accession>A0A0F9V3K4</accession>
<keyword evidence="1" id="KW-0812">Transmembrane</keyword>
<gene>
    <name evidence="2" type="ORF">LCGC14_0454790</name>
</gene>
<sequence length="250" mass="26709">MTHQDPTIPAAATEGKRHRKPRFRWILSAVLLASFAFLVYVTTLIVTLPATALRRIAVIPAPITDLYGGLWEGRAVLDGGYSLDWDLRGWPLFAARGVADWTLQGPDTQLTGVATFTPASISAADIVGRIGPGLVDLIPGAALKNCTSQAVVDVQRMSWRKGAAAAAGAVLISEGRCKDLLGRDTTVPQMTLDLTTEGRDAQALLKDRDSTLAKVTVTGERRLIARIEPEGAVLVPGMPTSGPMIIEMPF</sequence>
<keyword evidence="1" id="KW-1133">Transmembrane helix</keyword>
<name>A0A0F9V3K4_9ZZZZ</name>